<accession>A0A134B493</accession>
<reference evidence="1 2" key="1">
    <citation type="submission" date="2016-01" db="EMBL/GenBank/DDBJ databases">
        <authorList>
            <person name="Oliw E.H."/>
        </authorList>
    </citation>
    <scope>NUCLEOTIDE SEQUENCE [LARGE SCALE GENOMIC DNA]</scope>
    <source>
        <strain evidence="1 2">DNF00307</strain>
    </source>
</reference>
<dbReference type="Pfam" id="PF14253">
    <property type="entry name" value="AbiH"/>
    <property type="match status" value="1"/>
</dbReference>
<dbReference type="EMBL" id="LSDL01000139">
    <property type="protein sequence ID" value="KXB74746.1"/>
    <property type="molecule type" value="Genomic_DNA"/>
</dbReference>
<dbReference type="PATRIC" id="fig|419005.5.peg.1971"/>
<organism evidence="1">
    <name type="scientific">Prevotella amnii</name>
    <dbReference type="NCBI Taxonomy" id="419005"/>
    <lineage>
        <taxon>Bacteria</taxon>
        <taxon>Pseudomonadati</taxon>
        <taxon>Bacteroidota</taxon>
        <taxon>Bacteroidia</taxon>
        <taxon>Bacteroidales</taxon>
        <taxon>Prevotellaceae</taxon>
        <taxon>Prevotella</taxon>
    </lineage>
</organism>
<dbReference type="InterPro" id="IPR025935">
    <property type="entry name" value="AbiH"/>
</dbReference>
<evidence type="ECO:0008006" key="3">
    <source>
        <dbReference type="Google" id="ProtNLM"/>
    </source>
</evidence>
<name>A0A134B493_9BACT</name>
<evidence type="ECO:0000313" key="1">
    <source>
        <dbReference type="EMBL" id="KXB74746.1"/>
    </source>
</evidence>
<evidence type="ECO:0000313" key="2">
    <source>
        <dbReference type="Proteomes" id="UP000070531"/>
    </source>
</evidence>
<protein>
    <recommendedName>
        <fullName evidence="3">Bacteriophage abortive infection AbiH</fullName>
    </recommendedName>
</protein>
<proteinExistence type="predicted"/>
<gene>
    <name evidence="1" type="ORF">HMPREF1860_01967</name>
</gene>
<comment type="caution">
    <text evidence="1">The sequence shown here is derived from an EMBL/GenBank/DDBJ whole genome shotgun (WGS) entry which is preliminary data.</text>
</comment>
<dbReference type="AlphaFoldDB" id="A0A134B493"/>
<dbReference type="Proteomes" id="UP000070531">
    <property type="component" value="Unassembled WGS sequence"/>
</dbReference>
<sequence>MSKFVKILINEKMATLHIIGNGFDIHHGIASLYSNFREYAWRHSGLDGYCIGLLETCYPTRNKENGELELWCDLERALGNIDFQNAFDESTEDIELEEDHEMRFQAQMEDAPKHHIEMMFEAFHGIFEEWVNQIDIDAQPVVLPHFDRNGMFLSFNYTETLETLYRIPKAQINYIHGRRNCNQRLVVGHMNNLNGNDFLSEDPMIYEYEAYDNIAEVVNEQQKNISEIICNNAKYWSSLTNIDKIVIYGHSLSDIDLDYFIEIANHVTSDAHWFFSIYYNNPQERDKEILRVKNFISKLKLDVSNCQTFTL</sequence>